<dbReference type="OMA" id="PLECKKQ"/>
<organism evidence="1 2">
    <name type="scientific">Paramecium octaurelia</name>
    <dbReference type="NCBI Taxonomy" id="43137"/>
    <lineage>
        <taxon>Eukaryota</taxon>
        <taxon>Sar</taxon>
        <taxon>Alveolata</taxon>
        <taxon>Ciliophora</taxon>
        <taxon>Intramacronucleata</taxon>
        <taxon>Oligohymenophorea</taxon>
        <taxon>Peniculida</taxon>
        <taxon>Parameciidae</taxon>
        <taxon>Paramecium</taxon>
    </lineage>
</organism>
<protein>
    <submittedName>
        <fullName evidence="1">Uncharacterized protein</fullName>
    </submittedName>
</protein>
<evidence type="ECO:0000313" key="1">
    <source>
        <dbReference type="EMBL" id="CAD8135010.1"/>
    </source>
</evidence>
<dbReference type="EMBL" id="CAJJDP010000005">
    <property type="protein sequence ID" value="CAD8135010.1"/>
    <property type="molecule type" value="Genomic_DNA"/>
</dbReference>
<comment type="caution">
    <text evidence="1">The sequence shown here is derived from an EMBL/GenBank/DDBJ whole genome shotgun (WGS) entry which is preliminary data.</text>
</comment>
<sequence>MDQIQVILVKESFENDCTEIRFLVNNQEILPKISIKLTENYSEEFSSALYQHLSNHVKKECRYLYFNEPLECMKQKRFNLISQLGVDVILKLLNLNFIPIIRTNYSRYILDDVVFITQPFQKGRKSAIERLNQNWETQCRLKSKITKEFIQIIEEFKFYYRIDILITSNLKPIKQEKYSEYDVLYVPTEELIFLKTNQKQQLSLLFQNLEQIIKQYQLI</sequence>
<accession>A0A8S1S6Q4</accession>
<dbReference type="OrthoDB" id="294783at2759"/>
<gene>
    <name evidence="1" type="ORF">POCTA_138.1.T0060172</name>
</gene>
<reference evidence="1" key="1">
    <citation type="submission" date="2021-01" db="EMBL/GenBank/DDBJ databases">
        <authorList>
            <consortium name="Genoscope - CEA"/>
            <person name="William W."/>
        </authorList>
    </citation>
    <scope>NUCLEOTIDE SEQUENCE</scope>
</reference>
<keyword evidence="2" id="KW-1185">Reference proteome</keyword>
<proteinExistence type="predicted"/>
<name>A0A8S1S6Q4_PAROT</name>
<evidence type="ECO:0000313" key="2">
    <source>
        <dbReference type="Proteomes" id="UP000683925"/>
    </source>
</evidence>
<dbReference type="AlphaFoldDB" id="A0A8S1S6Q4"/>
<dbReference type="Proteomes" id="UP000683925">
    <property type="component" value="Unassembled WGS sequence"/>
</dbReference>